<dbReference type="RefSeq" id="WP_012930814.1">
    <property type="nucleotide sequence ID" value="NC_013730.1"/>
</dbReference>
<accession>D2QU48</accession>
<evidence type="ECO:0000313" key="2">
    <source>
        <dbReference type="EMBL" id="ADB42330.1"/>
    </source>
</evidence>
<evidence type="ECO:0000256" key="1">
    <source>
        <dbReference type="SAM" id="SignalP"/>
    </source>
</evidence>
<proteinExistence type="predicted"/>
<reference evidence="2 3" key="1">
    <citation type="journal article" date="2010" name="Stand. Genomic Sci.">
        <title>Complete genome sequence of Spirosoma linguale type strain (1).</title>
        <authorList>
            <person name="Lail K."/>
            <person name="Sikorski J."/>
            <person name="Saunders E."/>
            <person name="Lapidus A."/>
            <person name="Glavina Del Rio T."/>
            <person name="Copeland A."/>
            <person name="Tice H."/>
            <person name="Cheng J.-F."/>
            <person name="Lucas S."/>
            <person name="Nolan M."/>
            <person name="Bruce D."/>
            <person name="Goodwin L."/>
            <person name="Pitluck S."/>
            <person name="Ivanova N."/>
            <person name="Mavromatis K."/>
            <person name="Ovchinnikova G."/>
            <person name="Pati A."/>
            <person name="Chen A."/>
            <person name="Palaniappan K."/>
            <person name="Land M."/>
            <person name="Hauser L."/>
            <person name="Chang Y.-J."/>
            <person name="Jeffries C.D."/>
            <person name="Chain P."/>
            <person name="Brettin T."/>
            <person name="Detter J.C."/>
            <person name="Schuetze A."/>
            <person name="Rohde M."/>
            <person name="Tindall B.J."/>
            <person name="Goeker M."/>
            <person name="Bristow J."/>
            <person name="Eisen J.A."/>
            <person name="Markowitz V."/>
            <person name="Hugenholtz P."/>
            <person name="Kyrpides N.C."/>
            <person name="Klenk H.-P."/>
            <person name="Chen F."/>
        </authorList>
    </citation>
    <scope>NUCLEOTIDE SEQUENCE [LARGE SCALE GENOMIC DNA]</scope>
    <source>
        <strain evidence="3">ATCC 33905 / DSM 74 / LMG 10896 / Claus 1</strain>
    </source>
</reference>
<evidence type="ECO:0000313" key="3">
    <source>
        <dbReference type="Proteomes" id="UP000002028"/>
    </source>
</evidence>
<protein>
    <submittedName>
        <fullName evidence="2">Uncharacterized protein</fullName>
    </submittedName>
</protein>
<dbReference type="KEGG" id="sli:Slin_6372"/>
<sequence length="226" mass="26483">MKMASTFTFALLFVLFYVNSQAKPMNALWRTGQLHFWNKVVLEGDIAYNWSAEMVSFREPDGRVRTYSANQVAEFSWFDHEQNKRRNFVSLVRPLDNERTSQRFFEVCIDGPLTVVRRFRKPRGPFKHAFSHPDHSSDQPLLSQNIDMFDYFVLDAGRLLTLSKFHAEIYKPLMTTYHEELRQYILTHNINDRALPGRLLLISRYNTMVQYDPKTASNKGFSGAND</sequence>
<dbReference type="Proteomes" id="UP000002028">
    <property type="component" value="Chromosome"/>
</dbReference>
<organism evidence="2 3">
    <name type="scientific">Spirosoma linguale (strain ATCC 33905 / DSM 74 / LMG 10896 / Claus 1)</name>
    <dbReference type="NCBI Taxonomy" id="504472"/>
    <lineage>
        <taxon>Bacteria</taxon>
        <taxon>Pseudomonadati</taxon>
        <taxon>Bacteroidota</taxon>
        <taxon>Cytophagia</taxon>
        <taxon>Cytophagales</taxon>
        <taxon>Cytophagaceae</taxon>
        <taxon>Spirosoma</taxon>
    </lineage>
</organism>
<feature type="chain" id="PRO_5003035730" evidence="1">
    <location>
        <begin position="23"/>
        <end position="226"/>
    </location>
</feature>
<feature type="signal peptide" evidence="1">
    <location>
        <begin position="1"/>
        <end position="22"/>
    </location>
</feature>
<gene>
    <name evidence="2" type="ordered locus">Slin_6372</name>
</gene>
<keyword evidence="1" id="KW-0732">Signal</keyword>
<dbReference type="eggNOG" id="ENOG50333KC">
    <property type="taxonomic scope" value="Bacteria"/>
</dbReference>
<dbReference type="EMBL" id="CP001769">
    <property type="protein sequence ID" value="ADB42330.1"/>
    <property type="molecule type" value="Genomic_DNA"/>
</dbReference>
<keyword evidence="3" id="KW-1185">Reference proteome</keyword>
<name>D2QU48_SPILD</name>
<dbReference type="HOGENOM" id="CLU_1219097_0_0_10"/>
<dbReference type="AlphaFoldDB" id="D2QU48"/>